<comment type="caution">
    <text evidence="5">The sequence shown here is derived from an EMBL/GenBank/DDBJ whole genome shotgun (WGS) entry which is preliminary data.</text>
</comment>
<gene>
    <name evidence="5" type="ORF">C0188_00340</name>
    <name evidence="3" type="ORF">ENO39_05015</name>
    <name evidence="4" type="ORF">IOK49_06320</name>
</gene>
<dbReference type="EMBL" id="DSFH01000062">
    <property type="protein sequence ID" value="HEW64396.1"/>
    <property type="molecule type" value="Genomic_DNA"/>
</dbReference>
<evidence type="ECO:0000256" key="2">
    <source>
        <dbReference type="SAM" id="Phobius"/>
    </source>
</evidence>
<reference evidence="5 6" key="1">
    <citation type="submission" date="2018-01" db="EMBL/GenBank/DDBJ databases">
        <title>Metagenomic assembled genomes from two thermal pools in the Uzon Caldera, Kamchatka, Russia.</title>
        <authorList>
            <person name="Wilkins L."/>
            <person name="Ettinger C."/>
        </authorList>
    </citation>
    <scope>NUCLEOTIDE SEQUENCE [LARGE SCALE GENOMIC DNA]</scope>
    <source>
        <strain evidence="5">ZAV-06</strain>
    </source>
</reference>
<evidence type="ECO:0000313" key="5">
    <source>
        <dbReference type="EMBL" id="PMB76107.1"/>
    </source>
</evidence>
<dbReference type="EMBL" id="JADEZV010000005">
    <property type="protein sequence ID" value="MBE9391678.1"/>
    <property type="molecule type" value="Genomic_DNA"/>
</dbReference>
<dbReference type="AlphaFoldDB" id="A0A2J6N436"/>
<dbReference type="EMBL" id="PNIM01000001">
    <property type="protein sequence ID" value="PMB76107.1"/>
    <property type="molecule type" value="Genomic_DNA"/>
</dbReference>
<dbReference type="PANTHER" id="PTHR43943">
    <property type="entry name" value="DEHYDROGENASE/REDUCTASE (SDR FAMILY) MEMBER 4"/>
    <property type="match status" value="1"/>
</dbReference>
<reference evidence="3" key="2">
    <citation type="journal article" date="2020" name="mSystems">
        <title>Genome- and Community-Level Interaction Insights into Carbon Utilization and Element Cycling Functions of Hydrothermarchaeota in Hydrothermal Sediment.</title>
        <authorList>
            <person name="Zhou Z."/>
            <person name="Liu Y."/>
            <person name="Xu W."/>
            <person name="Pan J."/>
            <person name="Luo Z.H."/>
            <person name="Li M."/>
        </authorList>
    </citation>
    <scope>NUCLEOTIDE SEQUENCE [LARGE SCALE GENOMIC DNA]</scope>
    <source>
        <strain evidence="3">SpSt-1261</strain>
    </source>
</reference>
<evidence type="ECO:0000313" key="4">
    <source>
        <dbReference type="EMBL" id="MBE9391678.1"/>
    </source>
</evidence>
<dbReference type="GeneID" id="12449477"/>
<dbReference type="InterPro" id="IPR002347">
    <property type="entry name" value="SDR_fam"/>
</dbReference>
<evidence type="ECO:0000313" key="6">
    <source>
        <dbReference type="Proteomes" id="UP000237153"/>
    </source>
</evidence>
<name>A0A2J6N436_9CREN</name>
<dbReference type="SUPFAM" id="SSF51735">
    <property type="entry name" value="NAD(P)-binding Rossmann-fold domains"/>
    <property type="match status" value="1"/>
</dbReference>
<dbReference type="InterPro" id="IPR036291">
    <property type="entry name" value="NAD(P)-bd_dom_sf"/>
</dbReference>
<dbReference type="Proteomes" id="UP000652307">
    <property type="component" value="Unassembled WGS sequence"/>
</dbReference>
<dbReference type="Gene3D" id="3.40.50.720">
    <property type="entry name" value="NAD(P)-binding Rossmann-like Domain"/>
    <property type="match status" value="1"/>
</dbReference>
<organism evidence="5 6">
    <name type="scientific">Fervidicoccus fontis</name>
    <dbReference type="NCBI Taxonomy" id="683846"/>
    <lineage>
        <taxon>Archaea</taxon>
        <taxon>Thermoproteota</taxon>
        <taxon>Thermoprotei</taxon>
        <taxon>Fervidicoccales</taxon>
        <taxon>Fervidicoccaceae</taxon>
        <taxon>Fervidicoccus</taxon>
    </lineage>
</organism>
<dbReference type="Proteomes" id="UP000886076">
    <property type="component" value="Unassembled WGS sequence"/>
</dbReference>
<protein>
    <submittedName>
        <fullName evidence="3">SDR family oxidoreductase</fullName>
    </submittedName>
    <submittedName>
        <fullName evidence="5">Short chain dehydrogenase</fullName>
    </submittedName>
</protein>
<keyword evidence="2" id="KW-1133">Transmembrane helix</keyword>
<dbReference type="RefSeq" id="WP_014557544.1">
    <property type="nucleotide sequence ID" value="NZ_DSFH01000062.1"/>
</dbReference>
<dbReference type="PRINTS" id="PR00081">
    <property type="entry name" value="GDHRDH"/>
</dbReference>
<accession>A0A2J6N436</accession>
<sequence length="258" mass="28672">MDMNLRNKKIIILAGSTGMGFEITKNLVNEGAKVVFCSSNENNLKRAISLLGNPINLKGELCDLSSTNSIKNFFEKAKEYLENFDGMVYNTGGPKTGNINSLSEEDYYYAYKLLSESAFVSTKEFLKYANKGASVVYMTSTAVKEPIYNLLLSNTMRLTVIGLAKSLSREYSDFARFNVVMPGYILTEKLKQLLEEEAKEKATTFDSIVSQYIKEIPMKRLGDPKEVANLVLFLLSDLSSYINGVAIAVDGGMLKSML</sequence>
<feature type="transmembrane region" description="Helical" evidence="2">
    <location>
        <begin position="227"/>
        <end position="249"/>
    </location>
</feature>
<dbReference type="Proteomes" id="UP000237153">
    <property type="component" value="Unassembled WGS sequence"/>
</dbReference>
<evidence type="ECO:0000256" key="1">
    <source>
        <dbReference type="ARBA" id="ARBA00006484"/>
    </source>
</evidence>
<comment type="similarity">
    <text evidence="1">Belongs to the short-chain dehydrogenases/reductases (SDR) family.</text>
</comment>
<dbReference type="Pfam" id="PF13561">
    <property type="entry name" value="adh_short_C2"/>
    <property type="match status" value="1"/>
</dbReference>
<evidence type="ECO:0000313" key="3">
    <source>
        <dbReference type="EMBL" id="HEW64396.1"/>
    </source>
</evidence>
<keyword evidence="2" id="KW-0812">Transmembrane</keyword>
<proteinExistence type="inferred from homology"/>
<dbReference type="PANTHER" id="PTHR43943:SF2">
    <property type="entry name" value="DEHYDROGENASE_REDUCTASE 4"/>
    <property type="match status" value="1"/>
</dbReference>
<keyword evidence="2" id="KW-0472">Membrane</keyword>
<reference evidence="4" key="3">
    <citation type="submission" date="2020-10" db="EMBL/GenBank/DDBJ databases">
        <title>Fervidococcus fontis strain 3639Fd - the first crenarchaeon capable of growth on lipids.</title>
        <authorList>
            <person name="Kochetkova T.V."/>
            <person name="Elcheninov A.G."/>
            <person name="Toschakov S.V."/>
            <person name="Kublanov I.V."/>
        </authorList>
    </citation>
    <scope>NUCLEOTIDE SEQUENCE</scope>
    <source>
        <strain evidence="4">3639Fd</strain>
    </source>
</reference>